<evidence type="ECO:0000256" key="4">
    <source>
        <dbReference type="ARBA" id="ARBA00022547"/>
    </source>
</evidence>
<feature type="transmembrane region" description="Helical" evidence="11">
    <location>
        <begin position="193"/>
        <end position="215"/>
    </location>
</feature>
<reference evidence="14" key="1">
    <citation type="submission" date="2022-06" db="EMBL/GenBank/DDBJ databases">
        <title>Isolation and Genomics of Futiania mangrovii gen. nov., sp. nov., a Rare and Metabolically-versatile member in the Class Alphaproteobacteria.</title>
        <authorList>
            <person name="Liu L."/>
            <person name="Huang W.-C."/>
            <person name="Pan J."/>
            <person name="Li J."/>
            <person name="Huang Y."/>
            <person name="Du H."/>
            <person name="Liu Y."/>
            <person name="Li M."/>
        </authorList>
    </citation>
    <scope>NUCLEOTIDE SEQUENCE</scope>
    <source>
        <strain evidence="14">FT118</strain>
    </source>
</reference>
<dbReference type="HAMAP" id="MF_01393">
    <property type="entry name" value="ATP_synth_a_bact"/>
    <property type="match status" value="1"/>
</dbReference>
<keyword evidence="11" id="KW-1003">Cell membrane</keyword>
<dbReference type="PRINTS" id="PR00123">
    <property type="entry name" value="ATPASEA"/>
</dbReference>
<keyword evidence="5 11" id="KW-0812">Transmembrane</keyword>
<comment type="similarity">
    <text evidence="2 11 12">Belongs to the ATPase A chain family.</text>
</comment>
<evidence type="ECO:0000256" key="2">
    <source>
        <dbReference type="ARBA" id="ARBA00006810"/>
    </source>
</evidence>
<evidence type="ECO:0000256" key="3">
    <source>
        <dbReference type="ARBA" id="ARBA00022448"/>
    </source>
</evidence>
<evidence type="ECO:0000256" key="12">
    <source>
        <dbReference type="RuleBase" id="RU000483"/>
    </source>
</evidence>
<feature type="transmembrane region" description="Helical" evidence="11">
    <location>
        <begin position="165"/>
        <end position="187"/>
    </location>
</feature>
<keyword evidence="10 11" id="KW-0066">ATP synthesis</keyword>
<feature type="transmembrane region" description="Helical" evidence="11">
    <location>
        <begin position="12"/>
        <end position="34"/>
    </location>
</feature>
<feature type="region of interest" description="Disordered" evidence="13">
    <location>
        <begin position="223"/>
        <end position="248"/>
    </location>
</feature>
<dbReference type="NCBIfam" id="TIGR01131">
    <property type="entry name" value="ATP_synt_6_or_A"/>
    <property type="match status" value="1"/>
</dbReference>
<dbReference type="EMBL" id="JAMZFT010000001">
    <property type="protein sequence ID" value="MCP1335301.1"/>
    <property type="molecule type" value="Genomic_DNA"/>
</dbReference>
<dbReference type="GO" id="GO:0045259">
    <property type="term" value="C:proton-transporting ATP synthase complex"/>
    <property type="evidence" value="ECO:0007669"/>
    <property type="project" value="UniProtKB-KW"/>
</dbReference>
<evidence type="ECO:0000256" key="9">
    <source>
        <dbReference type="ARBA" id="ARBA00023136"/>
    </source>
</evidence>
<evidence type="ECO:0000313" key="14">
    <source>
        <dbReference type="EMBL" id="MCP1335301.1"/>
    </source>
</evidence>
<evidence type="ECO:0000256" key="11">
    <source>
        <dbReference type="HAMAP-Rule" id="MF_01393"/>
    </source>
</evidence>
<keyword evidence="7 11" id="KW-1133">Transmembrane helix</keyword>
<dbReference type="SUPFAM" id="SSF81336">
    <property type="entry name" value="F1F0 ATP synthase subunit A"/>
    <property type="match status" value="1"/>
</dbReference>
<keyword evidence="8 11" id="KW-0406">Ion transport</keyword>
<gene>
    <name evidence="11" type="primary">atpB</name>
    <name evidence="14" type="ORF">NJQ99_02665</name>
</gene>
<sequence>MNISTDQWVIWQGWGLTLNATIAFTWAVMALLAVGARAITLRLDDSETISPWQNMLEVIVTAIRGQIADVGADRPDTYLPFVGTLFLFIAAANLLAIVPGYAPPTASLSTTAALALCVLIAVPVYGIRRRGLARYLLGYARPTLLMLPFNILGEISRTIALAIRLYGNVMSGTVIAGVLIGIAPFFFPVVMQLLGLITGFVQAYIFAILAMVYIASATRAHVGAGDENGRTPPSSPEPMENEPWTPST</sequence>
<comment type="caution">
    <text evidence="14">The sequence shown here is derived from an EMBL/GenBank/DDBJ whole genome shotgun (WGS) entry which is preliminary data.</text>
</comment>
<dbReference type="AlphaFoldDB" id="A0A9J6P951"/>
<dbReference type="InterPro" id="IPR045082">
    <property type="entry name" value="ATP_syn_F0_a_bact/chloroplast"/>
</dbReference>
<name>A0A9J6P951_9PROT</name>
<keyword evidence="4 11" id="KW-0138">CF(0)</keyword>
<evidence type="ECO:0000256" key="1">
    <source>
        <dbReference type="ARBA" id="ARBA00004141"/>
    </source>
</evidence>
<dbReference type="PROSITE" id="PS00449">
    <property type="entry name" value="ATPASE_A"/>
    <property type="match status" value="1"/>
</dbReference>
<dbReference type="InterPro" id="IPR000568">
    <property type="entry name" value="ATP_synth_F0_asu"/>
</dbReference>
<dbReference type="Proteomes" id="UP001055804">
    <property type="component" value="Unassembled WGS sequence"/>
</dbReference>
<evidence type="ECO:0000256" key="7">
    <source>
        <dbReference type="ARBA" id="ARBA00022989"/>
    </source>
</evidence>
<protein>
    <recommendedName>
        <fullName evidence="11 12">ATP synthase subunit a</fullName>
    </recommendedName>
    <alternativeName>
        <fullName evidence="11">ATP synthase F0 sector subunit a</fullName>
    </alternativeName>
    <alternativeName>
        <fullName evidence="11">F-ATPase subunit 6</fullName>
    </alternativeName>
</protein>
<proteinExistence type="inferred from homology"/>
<evidence type="ECO:0000256" key="13">
    <source>
        <dbReference type="SAM" id="MobiDB-lite"/>
    </source>
</evidence>
<dbReference type="GO" id="GO:0005886">
    <property type="term" value="C:plasma membrane"/>
    <property type="evidence" value="ECO:0007669"/>
    <property type="project" value="UniProtKB-SubCell"/>
</dbReference>
<feature type="transmembrane region" description="Helical" evidence="11">
    <location>
        <begin position="78"/>
        <end position="102"/>
    </location>
</feature>
<dbReference type="Gene3D" id="1.20.120.220">
    <property type="entry name" value="ATP synthase, F0 complex, subunit A"/>
    <property type="match status" value="1"/>
</dbReference>
<dbReference type="NCBIfam" id="TIGR03306">
    <property type="entry name" value="altF1_A"/>
    <property type="match status" value="1"/>
</dbReference>
<dbReference type="RefSeq" id="WP_269331250.1">
    <property type="nucleotide sequence ID" value="NZ_JAMZFT010000001.1"/>
</dbReference>
<dbReference type="NCBIfam" id="NF004481">
    <property type="entry name" value="PRK05815.2-3"/>
    <property type="match status" value="1"/>
</dbReference>
<organism evidence="14 15">
    <name type="scientific">Futiania mangrovi</name>
    <dbReference type="NCBI Taxonomy" id="2959716"/>
    <lineage>
        <taxon>Bacteria</taxon>
        <taxon>Pseudomonadati</taxon>
        <taxon>Pseudomonadota</taxon>
        <taxon>Alphaproteobacteria</taxon>
        <taxon>Futianiales</taxon>
        <taxon>Futianiaceae</taxon>
        <taxon>Futiania</taxon>
    </lineage>
</organism>
<feature type="compositionally biased region" description="Low complexity" evidence="13">
    <location>
        <begin position="237"/>
        <end position="248"/>
    </location>
</feature>
<dbReference type="InterPro" id="IPR017692">
    <property type="entry name" value="Alt_ATP_synth_F0_Asu"/>
</dbReference>
<dbReference type="GO" id="GO:0042777">
    <property type="term" value="P:proton motive force-driven plasma membrane ATP synthesis"/>
    <property type="evidence" value="ECO:0007669"/>
    <property type="project" value="TreeGrafter"/>
</dbReference>
<dbReference type="Pfam" id="PF00119">
    <property type="entry name" value="ATP-synt_A"/>
    <property type="match status" value="1"/>
</dbReference>
<keyword evidence="15" id="KW-1185">Reference proteome</keyword>
<dbReference type="CDD" id="cd00310">
    <property type="entry name" value="ATP-synt_Fo_a_6"/>
    <property type="match status" value="1"/>
</dbReference>
<keyword evidence="9 11" id="KW-0472">Membrane</keyword>
<accession>A0A9J6P951</accession>
<evidence type="ECO:0000256" key="5">
    <source>
        <dbReference type="ARBA" id="ARBA00022692"/>
    </source>
</evidence>
<keyword evidence="3 11" id="KW-0813">Transport</keyword>
<evidence type="ECO:0000256" key="10">
    <source>
        <dbReference type="ARBA" id="ARBA00023310"/>
    </source>
</evidence>
<feature type="transmembrane region" description="Helical" evidence="11">
    <location>
        <begin position="108"/>
        <end position="127"/>
    </location>
</feature>
<dbReference type="PANTHER" id="PTHR42823:SF3">
    <property type="entry name" value="ATP SYNTHASE SUBUNIT A, CHLOROPLASTIC"/>
    <property type="match status" value="1"/>
</dbReference>
<comment type="subcellular location">
    <subcellularLocation>
        <location evidence="11 12">Cell membrane</location>
        <topology evidence="11 12">Multi-pass membrane protein</topology>
    </subcellularLocation>
    <subcellularLocation>
        <location evidence="1">Membrane</location>
        <topology evidence="1">Multi-pass membrane protein</topology>
    </subcellularLocation>
</comment>
<dbReference type="InterPro" id="IPR035908">
    <property type="entry name" value="F0_ATP_A_sf"/>
</dbReference>
<keyword evidence="6 11" id="KW-0375">Hydrogen ion transport</keyword>
<dbReference type="GO" id="GO:0046933">
    <property type="term" value="F:proton-transporting ATP synthase activity, rotational mechanism"/>
    <property type="evidence" value="ECO:0007669"/>
    <property type="project" value="UniProtKB-UniRule"/>
</dbReference>
<evidence type="ECO:0000256" key="8">
    <source>
        <dbReference type="ARBA" id="ARBA00023065"/>
    </source>
</evidence>
<evidence type="ECO:0000313" key="15">
    <source>
        <dbReference type="Proteomes" id="UP001055804"/>
    </source>
</evidence>
<dbReference type="InterPro" id="IPR023011">
    <property type="entry name" value="ATP_synth_F0_asu_AS"/>
</dbReference>
<dbReference type="PANTHER" id="PTHR42823">
    <property type="entry name" value="ATP SYNTHASE SUBUNIT A, CHLOROPLASTIC"/>
    <property type="match status" value="1"/>
</dbReference>
<comment type="function">
    <text evidence="11 12">Key component of the proton channel; it plays a direct role in the translocation of protons across the membrane.</text>
</comment>
<evidence type="ECO:0000256" key="6">
    <source>
        <dbReference type="ARBA" id="ARBA00022781"/>
    </source>
</evidence>